<organism evidence="1 2">
    <name type="scientific">Aristaeella hokkaidonensis</name>
    <dbReference type="NCBI Taxonomy" id="3046382"/>
    <lineage>
        <taxon>Bacteria</taxon>
        <taxon>Bacillati</taxon>
        <taxon>Bacillota</taxon>
        <taxon>Clostridia</taxon>
        <taxon>Eubacteriales</taxon>
        <taxon>Aristaeellaceae</taxon>
        <taxon>Aristaeella</taxon>
    </lineage>
</organism>
<keyword evidence="1" id="KW-0326">Glycosidase</keyword>
<evidence type="ECO:0000313" key="2">
    <source>
        <dbReference type="Proteomes" id="UP000682782"/>
    </source>
</evidence>
<dbReference type="EMBL" id="CP068393">
    <property type="protein sequence ID" value="QUC66270.1"/>
    <property type="molecule type" value="Genomic_DNA"/>
</dbReference>
<proteinExistence type="predicted"/>
<keyword evidence="2" id="KW-1185">Reference proteome</keyword>
<dbReference type="Proteomes" id="UP000682782">
    <property type="component" value="Chromosome"/>
</dbReference>
<name>A0AC61N1W8_9FIRM</name>
<protein>
    <submittedName>
        <fullName evidence="1">Phosphodiester glycosidase family protein</fullName>
    </submittedName>
</protein>
<keyword evidence="1" id="KW-0378">Hydrolase</keyword>
<evidence type="ECO:0000313" key="1">
    <source>
        <dbReference type="EMBL" id="QUC66270.1"/>
    </source>
</evidence>
<reference evidence="1" key="1">
    <citation type="submission" date="2021-01" db="EMBL/GenBank/DDBJ databases">
        <title>Complete genome sequence of Clostridiales bacterium R-7.</title>
        <authorList>
            <person name="Mahoney-Kurpe S.C."/>
            <person name="Palevich N."/>
            <person name="Koike S."/>
            <person name="Moon C.D."/>
            <person name="Attwood G.T."/>
        </authorList>
    </citation>
    <scope>NUCLEOTIDE SEQUENCE</scope>
    <source>
        <strain evidence="1">R-7</strain>
    </source>
</reference>
<sequence length="328" mass="36420">MMKFFRAMAVIVLACLLCTVSIFPAFAETAQESPRLTPGPADYVVTEESGGEFRPLPIDMTGGAPLGRIPYSADMNIYQDPTIRVERHRVVSPEWNCTYYYAFIEIKDPSQLRTAAGDDAFRTTTKKPVHLISKHKNAVLAINGDYFAAFSGNKANNYVLRQGTLCRDTIAPELDMLLIDEDGDFHVLTSDNDLVAAEKETIDGKKVINAFQFGPALVIDGEKVADDIILNRDHAPNYVEADRLAQRMCIAQIDKLHYMVLCCAHYGINLVDLRDLAMSLADCKVVYNLDGGASTQMVFLNQQVNNTTSSEGPRPVTDIIYFASAWFK</sequence>
<accession>A0AC61N1W8</accession>
<gene>
    <name evidence="1" type="ORF">JYE49_10395</name>
</gene>